<dbReference type="VEuPathDB" id="VectorBase:GPAI009380"/>
<evidence type="ECO:0000313" key="1">
    <source>
        <dbReference type="EnsemblMetazoa" id="GPAI009380-PA"/>
    </source>
</evidence>
<dbReference type="Proteomes" id="UP000092445">
    <property type="component" value="Unassembled WGS sequence"/>
</dbReference>
<dbReference type="AlphaFoldDB" id="A0A1A9ZBA8"/>
<reference evidence="2" key="1">
    <citation type="submission" date="2014-03" db="EMBL/GenBank/DDBJ databases">
        <authorList>
            <person name="Aksoy S."/>
            <person name="Warren W."/>
            <person name="Wilson R.K."/>
        </authorList>
    </citation>
    <scope>NUCLEOTIDE SEQUENCE [LARGE SCALE GENOMIC DNA]</scope>
    <source>
        <strain evidence="2">IAEA</strain>
    </source>
</reference>
<sequence>MQHSAPQNLTKKGVRDAISIRFGDNSALYLSVTFLARPDCIVKESNYLKDWSQRRIEVSQLTLESGLTPIVHLLQNTTFQVKELTTWPFVQQKHQSYDYNLYDMEKIHLIHSNGVTYSNKK</sequence>
<proteinExistence type="predicted"/>
<organism evidence="1 2">
    <name type="scientific">Glossina pallidipes</name>
    <name type="common">Tsetse fly</name>
    <dbReference type="NCBI Taxonomy" id="7398"/>
    <lineage>
        <taxon>Eukaryota</taxon>
        <taxon>Metazoa</taxon>
        <taxon>Ecdysozoa</taxon>
        <taxon>Arthropoda</taxon>
        <taxon>Hexapoda</taxon>
        <taxon>Insecta</taxon>
        <taxon>Pterygota</taxon>
        <taxon>Neoptera</taxon>
        <taxon>Endopterygota</taxon>
        <taxon>Diptera</taxon>
        <taxon>Brachycera</taxon>
        <taxon>Muscomorpha</taxon>
        <taxon>Hippoboscoidea</taxon>
        <taxon>Glossinidae</taxon>
        <taxon>Glossina</taxon>
    </lineage>
</organism>
<keyword evidence="2" id="KW-1185">Reference proteome</keyword>
<protein>
    <submittedName>
        <fullName evidence="1">Uncharacterized protein</fullName>
    </submittedName>
</protein>
<reference evidence="1" key="2">
    <citation type="submission" date="2020-05" db="UniProtKB">
        <authorList>
            <consortium name="EnsemblMetazoa"/>
        </authorList>
    </citation>
    <scope>IDENTIFICATION</scope>
    <source>
        <strain evidence="1">IAEA</strain>
    </source>
</reference>
<name>A0A1A9ZBA8_GLOPL</name>
<evidence type="ECO:0000313" key="2">
    <source>
        <dbReference type="Proteomes" id="UP000092445"/>
    </source>
</evidence>
<dbReference type="EnsemblMetazoa" id="GPAI009380-RA">
    <property type="protein sequence ID" value="GPAI009380-PA"/>
    <property type="gene ID" value="GPAI009380"/>
</dbReference>
<accession>A0A1A9ZBA8</accession>